<gene>
    <name evidence="3" type="ORF">GCM10009117_01620</name>
</gene>
<feature type="domain" description="Outer membrane protein beta-barrel" evidence="2">
    <location>
        <begin position="17"/>
        <end position="168"/>
    </location>
</feature>
<feature type="chain" id="PRO_5045747067" evidence="1">
    <location>
        <begin position="19"/>
        <end position="191"/>
    </location>
</feature>
<proteinExistence type="predicted"/>
<name>A0ABN1MD48_9FLAO</name>
<reference evidence="3 4" key="1">
    <citation type="journal article" date="2019" name="Int. J. Syst. Evol. Microbiol.">
        <title>The Global Catalogue of Microorganisms (GCM) 10K type strain sequencing project: providing services to taxonomists for standard genome sequencing and annotation.</title>
        <authorList>
            <consortium name="The Broad Institute Genomics Platform"/>
            <consortium name="The Broad Institute Genome Sequencing Center for Infectious Disease"/>
            <person name="Wu L."/>
            <person name="Ma J."/>
        </authorList>
    </citation>
    <scope>NUCLEOTIDE SEQUENCE [LARGE SCALE GENOMIC DNA]</scope>
    <source>
        <strain evidence="3 4">JCM 16082</strain>
    </source>
</reference>
<keyword evidence="1" id="KW-0732">Signal</keyword>
<evidence type="ECO:0000313" key="4">
    <source>
        <dbReference type="Proteomes" id="UP001500507"/>
    </source>
</evidence>
<dbReference type="InterPro" id="IPR025665">
    <property type="entry name" value="Beta-barrel_OMP_2"/>
</dbReference>
<dbReference type="Proteomes" id="UP001500507">
    <property type="component" value="Unassembled WGS sequence"/>
</dbReference>
<sequence>MKKVFTLLLFLGLFGANAQNVKYGLKVGFNYSSLVFDDQPSIDGMLEEEVELPTFDDTYRIGFVFGGIAEIQLSNSFFLQPELMFSSQGSKDETSRINYLQVPILGKYRFVKNLDLQFGPQVGVKSWESEERDIFRYMDYAAVIGLGYTYKERYFADLRYTYGFADILRDSDQLNTTVNNQYVQFVIGYKL</sequence>
<dbReference type="RefSeq" id="WP_343762572.1">
    <property type="nucleotide sequence ID" value="NZ_BAAAFG010000001.1"/>
</dbReference>
<accession>A0ABN1MD48</accession>
<comment type="caution">
    <text evidence="3">The sequence shown here is derived from an EMBL/GenBank/DDBJ whole genome shotgun (WGS) entry which is preliminary data.</text>
</comment>
<dbReference type="Pfam" id="PF13568">
    <property type="entry name" value="OMP_b-brl_2"/>
    <property type="match status" value="1"/>
</dbReference>
<organism evidence="3 4">
    <name type="scientific">Gangjinia marincola</name>
    <dbReference type="NCBI Taxonomy" id="578463"/>
    <lineage>
        <taxon>Bacteria</taxon>
        <taxon>Pseudomonadati</taxon>
        <taxon>Bacteroidota</taxon>
        <taxon>Flavobacteriia</taxon>
        <taxon>Flavobacteriales</taxon>
        <taxon>Flavobacteriaceae</taxon>
        <taxon>Gangjinia</taxon>
    </lineage>
</organism>
<keyword evidence="4" id="KW-1185">Reference proteome</keyword>
<protein>
    <submittedName>
        <fullName evidence="3">Porin family protein</fullName>
    </submittedName>
</protein>
<evidence type="ECO:0000313" key="3">
    <source>
        <dbReference type="EMBL" id="GAA0871017.1"/>
    </source>
</evidence>
<dbReference type="EMBL" id="BAAAFG010000001">
    <property type="protein sequence ID" value="GAA0871017.1"/>
    <property type="molecule type" value="Genomic_DNA"/>
</dbReference>
<evidence type="ECO:0000259" key="2">
    <source>
        <dbReference type="Pfam" id="PF13568"/>
    </source>
</evidence>
<evidence type="ECO:0000256" key="1">
    <source>
        <dbReference type="SAM" id="SignalP"/>
    </source>
</evidence>
<feature type="signal peptide" evidence="1">
    <location>
        <begin position="1"/>
        <end position="18"/>
    </location>
</feature>